<keyword evidence="8" id="KW-0028">Amino-acid biosynthesis</keyword>
<comment type="catalytic activity">
    <reaction evidence="7">
        <text>L-aspartate + L-glutamine + ATP + H2O = L-asparagine + L-glutamate + AMP + diphosphate + H(+)</text>
        <dbReference type="Rhea" id="RHEA:12228"/>
        <dbReference type="ChEBI" id="CHEBI:15377"/>
        <dbReference type="ChEBI" id="CHEBI:15378"/>
        <dbReference type="ChEBI" id="CHEBI:29985"/>
        <dbReference type="ChEBI" id="CHEBI:29991"/>
        <dbReference type="ChEBI" id="CHEBI:30616"/>
        <dbReference type="ChEBI" id="CHEBI:33019"/>
        <dbReference type="ChEBI" id="CHEBI:58048"/>
        <dbReference type="ChEBI" id="CHEBI:58359"/>
        <dbReference type="ChEBI" id="CHEBI:456215"/>
        <dbReference type="EC" id="6.3.5.4"/>
    </reaction>
</comment>
<dbReference type="SUPFAM" id="SSF52402">
    <property type="entry name" value="Adenine nucleotide alpha hydrolases-like"/>
    <property type="match status" value="1"/>
</dbReference>
<dbReference type="PANTHER" id="PTHR43284:SF1">
    <property type="entry name" value="ASPARAGINE SYNTHETASE"/>
    <property type="match status" value="1"/>
</dbReference>
<dbReference type="InterPro" id="IPR014729">
    <property type="entry name" value="Rossmann-like_a/b/a_fold"/>
</dbReference>
<reference evidence="12 13" key="1">
    <citation type="journal article" date="2016" name="Int. J. Syst. Evol. Microbiol.">
        <title>Panacibacter ginsenosidivorans gen. nov., sp. nov., with ginsenoside converting activity isolated from soil of a ginseng field.</title>
        <authorList>
            <person name="Siddiqi M.Z."/>
            <person name="Muhammad Shafi S."/>
            <person name="Choi K.D."/>
            <person name="Im W.T."/>
        </authorList>
    </citation>
    <scope>NUCLEOTIDE SEQUENCE [LARGE SCALE GENOMIC DNA]</scope>
    <source>
        <strain evidence="12 13">Gsoil1550</strain>
    </source>
</reference>
<comment type="similarity">
    <text evidence="2">Belongs to the asparagine synthetase family.</text>
</comment>
<dbReference type="Pfam" id="PF13522">
    <property type="entry name" value="GATase_6"/>
    <property type="match status" value="1"/>
</dbReference>
<dbReference type="GO" id="GO:0004066">
    <property type="term" value="F:asparagine synthase (glutamine-hydrolyzing) activity"/>
    <property type="evidence" value="ECO:0007669"/>
    <property type="project" value="UniProtKB-EC"/>
</dbReference>
<evidence type="ECO:0000256" key="6">
    <source>
        <dbReference type="ARBA" id="ARBA00022962"/>
    </source>
</evidence>
<name>A0A5B8VCC1_9BACT</name>
<dbReference type="CDD" id="cd00712">
    <property type="entry name" value="AsnB"/>
    <property type="match status" value="1"/>
</dbReference>
<comment type="pathway">
    <text evidence="1">Amino-acid biosynthesis; L-asparagine biosynthesis; L-asparagine from L-aspartate (L-Gln route): step 1/1.</text>
</comment>
<keyword evidence="5 9" id="KW-0067">ATP-binding</keyword>
<evidence type="ECO:0000259" key="11">
    <source>
        <dbReference type="PROSITE" id="PS51278"/>
    </source>
</evidence>
<feature type="binding site" evidence="9">
    <location>
        <begin position="357"/>
        <end position="358"/>
    </location>
    <ligand>
        <name>ATP</name>
        <dbReference type="ChEBI" id="CHEBI:30616"/>
    </ligand>
</feature>
<dbReference type="Proteomes" id="UP000321533">
    <property type="component" value="Chromosome"/>
</dbReference>
<evidence type="ECO:0000256" key="2">
    <source>
        <dbReference type="ARBA" id="ARBA00005752"/>
    </source>
</evidence>
<evidence type="ECO:0000256" key="7">
    <source>
        <dbReference type="ARBA" id="ARBA00048741"/>
    </source>
</evidence>
<evidence type="ECO:0000256" key="1">
    <source>
        <dbReference type="ARBA" id="ARBA00005187"/>
    </source>
</evidence>
<dbReference type="AlphaFoldDB" id="A0A5B8VCC1"/>
<dbReference type="InterPro" id="IPR006426">
    <property type="entry name" value="Asn_synth_AEB"/>
</dbReference>
<keyword evidence="8" id="KW-0061">Asparagine biosynthesis</keyword>
<dbReference type="RefSeq" id="WP_147191803.1">
    <property type="nucleotide sequence ID" value="NZ_CP042435.1"/>
</dbReference>
<evidence type="ECO:0000313" key="13">
    <source>
        <dbReference type="Proteomes" id="UP000321533"/>
    </source>
</evidence>
<dbReference type="EC" id="6.3.5.4" evidence="3"/>
<dbReference type="Pfam" id="PF00733">
    <property type="entry name" value="Asn_synthase"/>
    <property type="match status" value="1"/>
</dbReference>
<dbReference type="Gene3D" id="3.60.20.10">
    <property type="entry name" value="Glutamine Phosphoribosylpyrophosphate, subunit 1, domain 1"/>
    <property type="match status" value="1"/>
</dbReference>
<evidence type="ECO:0000256" key="3">
    <source>
        <dbReference type="ARBA" id="ARBA00012737"/>
    </source>
</evidence>
<dbReference type="InterPro" id="IPR017932">
    <property type="entry name" value="GATase_2_dom"/>
</dbReference>
<keyword evidence="12" id="KW-0436">Ligase</keyword>
<dbReference type="SUPFAM" id="SSF56235">
    <property type="entry name" value="N-terminal nucleophile aminohydrolases (Ntn hydrolases)"/>
    <property type="match status" value="1"/>
</dbReference>
<gene>
    <name evidence="12" type="primary">asnB</name>
    <name evidence="12" type="ORF">FRZ67_17900</name>
</gene>
<dbReference type="KEGG" id="pgin:FRZ67_17900"/>
<dbReference type="NCBIfam" id="TIGR01536">
    <property type="entry name" value="asn_synth_AEB"/>
    <property type="match status" value="1"/>
</dbReference>
<keyword evidence="6 8" id="KW-0315">Glutamine amidotransferase</keyword>
<feature type="binding site" evidence="9">
    <location>
        <position position="101"/>
    </location>
    <ligand>
        <name>L-glutamine</name>
        <dbReference type="ChEBI" id="CHEBI:58359"/>
    </ligand>
</feature>
<protein>
    <recommendedName>
        <fullName evidence="3">asparagine synthase (glutamine-hydrolyzing)</fullName>
        <ecNumber evidence="3">6.3.5.4</ecNumber>
    </recommendedName>
</protein>
<dbReference type="EMBL" id="CP042435">
    <property type="protein sequence ID" value="QEC69094.1"/>
    <property type="molecule type" value="Genomic_DNA"/>
</dbReference>
<dbReference type="GO" id="GO:0006529">
    <property type="term" value="P:asparagine biosynthetic process"/>
    <property type="evidence" value="ECO:0007669"/>
    <property type="project" value="UniProtKB-KW"/>
</dbReference>
<feature type="binding site" evidence="9">
    <location>
        <position position="284"/>
    </location>
    <ligand>
        <name>ATP</name>
        <dbReference type="ChEBI" id="CHEBI:30616"/>
    </ligand>
</feature>
<evidence type="ECO:0000256" key="8">
    <source>
        <dbReference type="PIRSR" id="PIRSR001589-1"/>
    </source>
</evidence>
<dbReference type="InterPro" id="IPR033738">
    <property type="entry name" value="AsnB_N"/>
</dbReference>
<dbReference type="PROSITE" id="PS51278">
    <property type="entry name" value="GATASE_TYPE_2"/>
    <property type="match status" value="1"/>
</dbReference>
<dbReference type="Gene3D" id="3.40.50.620">
    <property type="entry name" value="HUPs"/>
    <property type="match status" value="1"/>
</dbReference>
<dbReference type="InterPro" id="IPR029055">
    <property type="entry name" value="Ntn_hydrolases_N"/>
</dbReference>
<organism evidence="12 13">
    <name type="scientific">Panacibacter ginsenosidivorans</name>
    <dbReference type="NCBI Taxonomy" id="1813871"/>
    <lineage>
        <taxon>Bacteria</taxon>
        <taxon>Pseudomonadati</taxon>
        <taxon>Bacteroidota</taxon>
        <taxon>Chitinophagia</taxon>
        <taxon>Chitinophagales</taxon>
        <taxon>Chitinophagaceae</taxon>
        <taxon>Panacibacter</taxon>
    </lineage>
</organism>
<keyword evidence="4 9" id="KW-0547">Nucleotide-binding</keyword>
<sequence>MCGIAGMYNFKRGNLYENYFSKCLTGMHRRGPDDQQLWHNNENYIAGFVRLSIRDLSINGRQPMFSSCGNYCITFNGEIYNTDTLKNLLQSFGITYHSSADTEVLLYAIMHLGIEKAMHITDGIFAIAFYDLQRNRLILARDRVGVKPLYIGMHENGVVYSSQYDHIINHPYCRDNNLNGGSMGSYLQLGYIPEDAGIIEKTKLLLHGHYYIVEEGKVTTHCYYNYGSATKHADKHKLEEIICGATQSQLVSDVPVGTFMSGGVDSTLVTYCANKKQAIQSFTIGVNNKDMNEADAAAQFAAIFNTKHDCRYIDEQVFLPLIQDHFKAFSEPFADYSSIPTLLLSAFAKEKVTVALSGDGGDELFWGYPRNRKVPALVPFYEKNIWTRRMKLLWSKAKKPAHTDISKHWNKTDFAGYYYSALHITGAEYWLPKILETEPLPAYHYTMLKKGEQQDLSNVTSVMELVRKMEVDIHLQRILLKVDRASMFHSLEVRVPLLSNSMLDLSESYNYKDCIADAQGKMNLKKLLAAKAGNELAFAPKKGFTIPLDDWLRNVLNKEVTEKIMDMPAHIAPLFNRKQLQQLLQQYMHGQTAAGWLVWALYCLVQWDAMHKNKIAA</sequence>
<evidence type="ECO:0000256" key="10">
    <source>
        <dbReference type="PIRSR" id="PIRSR001589-3"/>
    </source>
</evidence>
<feature type="active site" description="For GATase activity" evidence="8">
    <location>
        <position position="2"/>
    </location>
</feature>
<dbReference type="PIRSF" id="PIRSF001589">
    <property type="entry name" value="Asn_synthetase_glu-h"/>
    <property type="match status" value="1"/>
</dbReference>
<evidence type="ECO:0000313" key="12">
    <source>
        <dbReference type="EMBL" id="QEC69094.1"/>
    </source>
</evidence>
<dbReference type="GO" id="GO:0005524">
    <property type="term" value="F:ATP binding"/>
    <property type="evidence" value="ECO:0007669"/>
    <property type="project" value="UniProtKB-KW"/>
</dbReference>
<dbReference type="InterPro" id="IPR001962">
    <property type="entry name" value="Asn_synthase"/>
</dbReference>
<keyword evidence="13" id="KW-1185">Reference proteome</keyword>
<evidence type="ECO:0000256" key="5">
    <source>
        <dbReference type="ARBA" id="ARBA00022840"/>
    </source>
</evidence>
<evidence type="ECO:0000256" key="4">
    <source>
        <dbReference type="ARBA" id="ARBA00022741"/>
    </source>
</evidence>
<dbReference type="CDD" id="cd01991">
    <property type="entry name" value="Asn_synthase_B_C"/>
    <property type="match status" value="1"/>
</dbReference>
<dbReference type="PANTHER" id="PTHR43284">
    <property type="entry name" value="ASPARAGINE SYNTHETASE (GLUTAMINE-HYDROLYZING)"/>
    <property type="match status" value="1"/>
</dbReference>
<accession>A0A5B8VCC1</accession>
<dbReference type="GO" id="GO:0005829">
    <property type="term" value="C:cytosol"/>
    <property type="evidence" value="ECO:0007669"/>
    <property type="project" value="TreeGrafter"/>
</dbReference>
<feature type="site" description="Important for beta-aspartyl-AMP intermediate formation" evidence="10">
    <location>
        <position position="359"/>
    </location>
</feature>
<dbReference type="InterPro" id="IPR051786">
    <property type="entry name" value="ASN_synthetase/amidase"/>
</dbReference>
<dbReference type="OrthoDB" id="9763290at2"/>
<feature type="domain" description="Glutamine amidotransferase type-2" evidence="11">
    <location>
        <begin position="2"/>
        <end position="216"/>
    </location>
</feature>
<evidence type="ECO:0000256" key="9">
    <source>
        <dbReference type="PIRSR" id="PIRSR001589-2"/>
    </source>
</evidence>
<proteinExistence type="inferred from homology"/>